<keyword evidence="6" id="KW-0496">Mitochondrion</keyword>
<dbReference type="STRING" id="51028.A0A0N4VCH4"/>
<organism evidence="10">
    <name type="scientific">Enterobius vermicularis</name>
    <name type="common">Human pinworm</name>
    <dbReference type="NCBI Taxonomy" id="51028"/>
    <lineage>
        <taxon>Eukaryota</taxon>
        <taxon>Metazoa</taxon>
        <taxon>Ecdysozoa</taxon>
        <taxon>Nematoda</taxon>
        <taxon>Chromadorea</taxon>
        <taxon>Rhabditida</taxon>
        <taxon>Spirurina</taxon>
        <taxon>Oxyuridomorpha</taxon>
        <taxon>Oxyuroidea</taxon>
        <taxon>Oxyuridae</taxon>
        <taxon>Enterobius</taxon>
    </lineage>
</organism>
<dbReference type="Gene3D" id="3.40.50.150">
    <property type="entry name" value="Vaccinia Virus protein VP39"/>
    <property type="match status" value="1"/>
</dbReference>
<gene>
    <name evidence="8" type="ORF">EVEC_LOCUS7753</name>
</gene>
<evidence type="ECO:0000256" key="4">
    <source>
        <dbReference type="ARBA" id="ARBA00023004"/>
    </source>
</evidence>
<dbReference type="InterPro" id="IPR015324">
    <property type="entry name" value="Ribosomal_Rsm22-like"/>
</dbReference>
<dbReference type="OrthoDB" id="421327at2759"/>
<dbReference type="Pfam" id="PF09243">
    <property type="entry name" value="Rsm22"/>
    <property type="match status" value="2"/>
</dbReference>
<name>A0A0N4VCH4_ENTVE</name>
<evidence type="ECO:0000256" key="3">
    <source>
        <dbReference type="ARBA" id="ARBA00022946"/>
    </source>
</evidence>
<keyword evidence="2" id="KW-0479">Metal-binding</keyword>
<comment type="function">
    <text evidence="7">Mitochondrial ribosome (mitoribosome) assembly factor. Binds at the interface of the head and body domains of the mitochondrial small ribosomal subunit (mt-SSU), occluding the mRNA channel and preventing compaction of the head domain towards the body. Probable inactive methyltransferase: retains the characteristic folding and ability to bind S-adenosyl-L-methionine, but it probably lost its methyltransferase activity.</text>
</comment>
<proteinExistence type="predicted"/>
<keyword evidence="9" id="KW-1185">Reference proteome</keyword>
<dbReference type="AlphaFoldDB" id="A0A0N4VCH4"/>
<dbReference type="GO" id="GO:0003735">
    <property type="term" value="F:structural constituent of ribosome"/>
    <property type="evidence" value="ECO:0007669"/>
    <property type="project" value="TreeGrafter"/>
</dbReference>
<dbReference type="InterPro" id="IPR029063">
    <property type="entry name" value="SAM-dependent_MTases_sf"/>
</dbReference>
<evidence type="ECO:0000313" key="10">
    <source>
        <dbReference type="WBParaSite" id="EVEC_0000826901-mRNA-1"/>
    </source>
</evidence>
<dbReference type="PANTHER" id="PTHR13184">
    <property type="entry name" value="37S RIBOSOMAL PROTEIN S22"/>
    <property type="match status" value="1"/>
</dbReference>
<dbReference type="GO" id="GO:0005763">
    <property type="term" value="C:mitochondrial small ribosomal subunit"/>
    <property type="evidence" value="ECO:0007669"/>
    <property type="project" value="TreeGrafter"/>
</dbReference>
<accession>A0A0N4VCH4</accession>
<protein>
    <submittedName>
        <fullName evidence="10">Methyltransferase-like protein 17, mitochondrial</fullName>
    </submittedName>
</protein>
<dbReference type="WBParaSite" id="EVEC_0000826901-mRNA-1">
    <property type="protein sequence ID" value="EVEC_0000826901-mRNA-1"/>
    <property type="gene ID" value="EVEC_0000826901"/>
</dbReference>
<reference evidence="10" key="1">
    <citation type="submission" date="2017-02" db="UniProtKB">
        <authorList>
            <consortium name="WormBaseParasite"/>
        </authorList>
    </citation>
    <scope>IDENTIFICATION</scope>
</reference>
<evidence type="ECO:0000256" key="2">
    <source>
        <dbReference type="ARBA" id="ARBA00022723"/>
    </source>
</evidence>
<keyword evidence="3" id="KW-0809">Transit peptide</keyword>
<keyword evidence="4" id="KW-0408">Iron</keyword>
<sequence>MWSKKPLFRLSLYALQRPLNLACCSKEACETLGVSRSITAINSITRERSKIKKIFTLCDAIDNRILGMPYVSKTVFPLPKEAIEGLKNVLVTCQRSPKQLQHEADQLSKQLEQRKFPAPRDVVEKIRAKVKEKLTDEESLKHDERFGQQLDQAKTYAFNREIAKQLRRSFFSWKPLVFENRESVAVYFLARLHANYAEVMKVLQELRQVKFVPKSILDFGSGTCSVFWAANELWGDKVEEYNCIDPCDEMNKFSMDVMRVDYFLLWRCSRFFGFKALTGARLFVFQGSDNNGNRVFIHPNVNFRRYLRPSPSQKYDLVVAHRVFVELLSHDSRTEFLTALWERTNRYLAIIDSNSETAFDALSYLRDFIVEGSYEVNVDEVKQLLTSNGILNEEIQSIIGDKMISELERYSLLREKASLPAKILKTWFGKIPSEIQIPTRLEPGFTFAPCPHDQGCPKMVLEHKSCKFPVRWPELRADGKPLKSADGITSNSFSYFIFEKGYRQPEVNCPRILKVQSTRSSGRVFFKMCTSFNGLLEVVVTKKNTDLYRKSKNLNAGDLASFKIDTVASESDYDLFKESVERYQRSKVHG</sequence>
<evidence type="ECO:0000256" key="7">
    <source>
        <dbReference type="ARBA" id="ARBA00045681"/>
    </source>
</evidence>
<dbReference type="EMBL" id="UXUI01009072">
    <property type="protein sequence ID" value="VDD93002.1"/>
    <property type="molecule type" value="Genomic_DNA"/>
</dbReference>
<evidence type="ECO:0000313" key="9">
    <source>
        <dbReference type="Proteomes" id="UP000274131"/>
    </source>
</evidence>
<keyword evidence="5" id="KW-0411">Iron-sulfur</keyword>
<dbReference type="GO" id="GO:0046872">
    <property type="term" value="F:metal ion binding"/>
    <property type="evidence" value="ECO:0007669"/>
    <property type="project" value="UniProtKB-KW"/>
</dbReference>
<evidence type="ECO:0000256" key="5">
    <source>
        <dbReference type="ARBA" id="ARBA00023014"/>
    </source>
</evidence>
<dbReference type="GO" id="GO:0008168">
    <property type="term" value="F:methyltransferase activity"/>
    <property type="evidence" value="ECO:0007669"/>
    <property type="project" value="InterPro"/>
</dbReference>
<dbReference type="GO" id="GO:0006412">
    <property type="term" value="P:translation"/>
    <property type="evidence" value="ECO:0007669"/>
    <property type="project" value="InterPro"/>
</dbReference>
<dbReference type="PANTHER" id="PTHR13184:SF5">
    <property type="entry name" value="METHYLTRANSFERASE-LIKE PROTEIN 17, MITOCHONDRIAL"/>
    <property type="match status" value="1"/>
</dbReference>
<evidence type="ECO:0000256" key="6">
    <source>
        <dbReference type="ARBA" id="ARBA00023128"/>
    </source>
</evidence>
<evidence type="ECO:0000256" key="1">
    <source>
        <dbReference type="ARBA" id="ARBA00004173"/>
    </source>
</evidence>
<evidence type="ECO:0000313" key="8">
    <source>
        <dbReference type="EMBL" id="VDD93002.1"/>
    </source>
</evidence>
<comment type="subcellular location">
    <subcellularLocation>
        <location evidence="1">Mitochondrion</location>
    </subcellularLocation>
</comment>
<dbReference type="SUPFAM" id="SSF53335">
    <property type="entry name" value="S-adenosyl-L-methionine-dependent methyltransferases"/>
    <property type="match status" value="1"/>
</dbReference>
<dbReference type="InterPro" id="IPR052571">
    <property type="entry name" value="Mt_RNA_Methyltransferase"/>
</dbReference>
<dbReference type="GO" id="GO:0051536">
    <property type="term" value="F:iron-sulfur cluster binding"/>
    <property type="evidence" value="ECO:0007669"/>
    <property type="project" value="UniProtKB-KW"/>
</dbReference>
<reference evidence="8 9" key="2">
    <citation type="submission" date="2018-10" db="EMBL/GenBank/DDBJ databases">
        <authorList>
            <consortium name="Pathogen Informatics"/>
        </authorList>
    </citation>
    <scope>NUCLEOTIDE SEQUENCE [LARGE SCALE GENOMIC DNA]</scope>
</reference>
<dbReference type="Proteomes" id="UP000274131">
    <property type="component" value="Unassembled WGS sequence"/>
</dbReference>